<dbReference type="InterPro" id="IPR036388">
    <property type="entry name" value="WH-like_DNA-bd_sf"/>
</dbReference>
<keyword evidence="3" id="KW-0804">Transcription</keyword>
<dbReference type="InterPro" id="IPR011991">
    <property type="entry name" value="ArsR-like_HTH"/>
</dbReference>
<dbReference type="NCBIfam" id="NF033788">
    <property type="entry name" value="HTH_metalloreg"/>
    <property type="match status" value="1"/>
</dbReference>
<dbReference type="PROSITE" id="PS50987">
    <property type="entry name" value="HTH_ARSR_2"/>
    <property type="match status" value="1"/>
</dbReference>
<sequence length="114" mass="12538">MRMDIDRLDRSAESAAELLSALANKNRLMILCNLLNGEMAVQPLAEAVGMSQSALSQQLAKLRLQRLVATRRVGREIHYRVASAEVAEVLATLYRLYCDPVQKTVPRGEVAAAS</sequence>
<dbReference type="Proteomes" id="UP000463224">
    <property type="component" value="Unassembled WGS sequence"/>
</dbReference>
<evidence type="ECO:0000313" key="6">
    <source>
        <dbReference type="Proteomes" id="UP000463224"/>
    </source>
</evidence>
<dbReference type="EMBL" id="WPHG01000006">
    <property type="protein sequence ID" value="MVA99529.1"/>
    <property type="molecule type" value="Genomic_DNA"/>
</dbReference>
<proteinExistence type="predicted"/>
<dbReference type="PANTHER" id="PTHR43132">
    <property type="entry name" value="ARSENICAL RESISTANCE OPERON REPRESSOR ARSR-RELATED"/>
    <property type="match status" value="1"/>
</dbReference>
<feature type="domain" description="HTH arsR-type" evidence="4">
    <location>
        <begin position="8"/>
        <end position="101"/>
    </location>
</feature>
<protein>
    <submittedName>
        <fullName evidence="5">Metalloregulator ArsR/SmtB family transcription factor</fullName>
    </submittedName>
</protein>
<evidence type="ECO:0000259" key="4">
    <source>
        <dbReference type="PROSITE" id="PS50987"/>
    </source>
</evidence>
<reference evidence="5 6" key="1">
    <citation type="submission" date="2019-12" db="EMBL/GenBank/DDBJ databases">
        <title>Nitratireductor arenosus sp. nov., Isolated from sea sand, Jeju island, South Korea.</title>
        <authorList>
            <person name="Kim W."/>
        </authorList>
    </citation>
    <scope>NUCLEOTIDE SEQUENCE [LARGE SCALE GENOMIC DNA]</scope>
    <source>
        <strain evidence="5 6">CAU 1489</strain>
    </source>
</reference>
<accession>A0A844QPM1</accession>
<dbReference type="CDD" id="cd00090">
    <property type="entry name" value="HTH_ARSR"/>
    <property type="match status" value="1"/>
</dbReference>
<organism evidence="5 6">
    <name type="scientific">Nitratireductor arenosus</name>
    <dbReference type="NCBI Taxonomy" id="2682096"/>
    <lineage>
        <taxon>Bacteria</taxon>
        <taxon>Pseudomonadati</taxon>
        <taxon>Pseudomonadota</taxon>
        <taxon>Alphaproteobacteria</taxon>
        <taxon>Hyphomicrobiales</taxon>
        <taxon>Phyllobacteriaceae</taxon>
        <taxon>Nitratireductor</taxon>
    </lineage>
</organism>
<dbReference type="RefSeq" id="WP_156714810.1">
    <property type="nucleotide sequence ID" value="NZ_WPHG01000006.1"/>
</dbReference>
<keyword evidence="2" id="KW-0238">DNA-binding</keyword>
<name>A0A844QPM1_9HYPH</name>
<gene>
    <name evidence="5" type="ORF">GN330_19965</name>
</gene>
<evidence type="ECO:0000256" key="3">
    <source>
        <dbReference type="ARBA" id="ARBA00023163"/>
    </source>
</evidence>
<evidence type="ECO:0000313" key="5">
    <source>
        <dbReference type="EMBL" id="MVA99529.1"/>
    </source>
</evidence>
<dbReference type="GO" id="GO:0003700">
    <property type="term" value="F:DNA-binding transcription factor activity"/>
    <property type="evidence" value="ECO:0007669"/>
    <property type="project" value="InterPro"/>
</dbReference>
<dbReference type="InterPro" id="IPR036390">
    <property type="entry name" value="WH_DNA-bd_sf"/>
</dbReference>
<dbReference type="Pfam" id="PF01022">
    <property type="entry name" value="HTH_5"/>
    <property type="match status" value="1"/>
</dbReference>
<dbReference type="PRINTS" id="PR00778">
    <property type="entry name" value="HTHARSR"/>
</dbReference>
<dbReference type="PANTHER" id="PTHR43132:SF2">
    <property type="entry name" value="ARSENICAL RESISTANCE OPERON REPRESSOR ARSR-RELATED"/>
    <property type="match status" value="1"/>
</dbReference>
<dbReference type="AlphaFoldDB" id="A0A844QPM1"/>
<keyword evidence="6" id="KW-1185">Reference proteome</keyword>
<dbReference type="InterPro" id="IPR051011">
    <property type="entry name" value="Metal_resp_trans_reg"/>
</dbReference>
<dbReference type="InterPro" id="IPR001845">
    <property type="entry name" value="HTH_ArsR_DNA-bd_dom"/>
</dbReference>
<dbReference type="Gene3D" id="1.10.10.10">
    <property type="entry name" value="Winged helix-like DNA-binding domain superfamily/Winged helix DNA-binding domain"/>
    <property type="match status" value="1"/>
</dbReference>
<comment type="caution">
    <text evidence="5">The sequence shown here is derived from an EMBL/GenBank/DDBJ whole genome shotgun (WGS) entry which is preliminary data.</text>
</comment>
<keyword evidence="1" id="KW-0805">Transcription regulation</keyword>
<evidence type="ECO:0000256" key="1">
    <source>
        <dbReference type="ARBA" id="ARBA00023015"/>
    </source>
</evidence>
<dbReference type="SUPFAM" id="SSF46785">
    <property type="entry name" value="Winged helix' DNA-binding domain"/>
    <property type="match status" value="1"/>
</dbReference>
<dbReference type="SMART" id="SM00418">
    <property type="entry name" value="HTH_ARSR"/>
    <property type="match status" value="1"/>
</dbReference>
<dbReference type="GO" id="GO:0003677">
    <property type="term" value="F:DNA binding"/>
    <property type="evidence" value="ECO:0007669"/>
    <property type="project" value="UniProtKB-KW"/>
</dbReference>
<evidence type="ECO:0000256" key="2">
    <source>
        <dbReference type="ARBA" id="ARBA00023125"/>
    </source>
</evidence>